<protein>
    <recommendedName>
        <fullName evidence="3">Dilute domain-containing protein</fullName>
    </recommendedName>
</protein>
<name>A0ABD3VBZ1_SINWO</name>
<evidence type="ECO:0000313" key="1">
    <source>
        <dbReference type="EMBL" id="KAL3859104.1"/>
    </source>
</evidence>
<proteinExistence type="predicted"/>
<dbReference type="Proteomes" id="UP001634394">
    <property type="component" value="Unassembled WGS sequence"/>
</dbReference>
<evidence type="ECO:0000313" key="2">
    <source>
        <dbReference type="Proteomes" id="UP001634394"/>
    </source>
</evidence>
<keyword evidence="2" id="KW-1185">Reference proteome</keyword>
<dbReference type="PANTHER" id="PTHR34239:SF2">
    <property type="entry name" value="TRANSPOSABLE ELEMENT P TRANSPOSASE_THAP9 CONSERVED DOMAIN-CONTAINING PROTEIN"/>
    <property type="match status" value="1"/>
</dbReference>
<dbReference type="AlphaFoldDB" id="A0ABD3VBZ1"/>
<organism evidence="1 2">
    <name type="scientific">Sinanodonta woodiana</name>
    <name type="common">Chinese pond mussel</name>
    <name type="synonym">Anodonta woodiana</name>
    <dbReference type="NCBI Taxonomy" id="1069815"/>
    <lineage>
        <taxon>Eukaryota</taxon>
        <taxon>Metazoa</taxon>
        <taxon>Spiralia</taxon>
        <taxon>Lophotrochozoa</taxon>
        <taxon>Mollusca</taxon>
        <taxon>Bivalvia</taxon>
        <taxon>Autobranchia</taxon>
        <taxon>Heteroconchia</taxon>
        <taxon>Palaeoheterodonta</taxon>
        <taxon>Unionida</taxon>
        <taxon>Unionoidea</taxon>
        <taxon>Unionidae</taxon>
        <taxon>Unioninae</taxon>
        <taxon>Sinanodonta</taxon>
    </lineage>
</organism>
<comment type="caution">
    <text evidence="1">The sequence shown here is derived from an EMBL/GenBank/DDBJ whole genome shotgun (WGS) entry which is preliminary data.</text>
</comment>
<accession>A0ABD3VBZ1</accession>
<feature type="non-terminal residue" evidence="1">
    <location>
        <position position="272"/>
    </location>
</feature>
<sequence>MTSLSEAGESHVISTQTTNMSTLDKELAMQCQLWTQNADVVSKMHARMIKLEEILGNVTDKTQMPSTSTAVYGGSADVDSDGDIDVAALIMPDHDAGSANIIANDDDDLLADLESFVFEHQKTGPNVEYKLAEVLNKGLHMLITSDKLKSMQEKYPRPGNCGNLKVPRINSEVWHAMSKQARSVDILLQKLQNQLGHVLVPTLRVLELFLKQINNLRELPLDSVRDLVMNNFVMSSFLFHNFSFKHHDLIKHELTGMYQPICAASNPITDWT</sequence>
<dbReference type="PANTHER" id="PTHR34239">
    <property type="entry name" value="APPLE DOMAIN-CONTAINING PROTEIN"/>
    <property type="match status" value="1"/>
</dbReference>
<gene>
    <name evidence="1" type="ORF">ACJMK2_009337</name>
</gene>
<dbReference type="EMBL" id="JBJQND010000012">
    <property type="protein sequence ID" value="KAL3859104.1"/>
    <property type="molecule type" value="Genomic_DNA"/>
</dbReference>
<evidence type="ECO:0008006" key="3">
    <source>
        <dbReference type="Google" id="ProtNLM"/>
    </source>
</evidence>
<reference evidence="1 2" key="1">
    <citation type="submission" date="2024-11" db="EMBL/GenBank/DDBJ databases">
        <title>Chromosome-level genome assembly of the freshwater bivalve Anodonta woodiana.</title>
        <authorList>
            <person name="Chen X."/>
        </authorList>
    </citation>
    <scope>NUCLEOTIDE SEQUENCE [LARGE SCALE GENOMIC DNA]</scope>
    <source>
        <strain evidence="1">MN2024</strain>
        <tissue evidence="1">Gills</tissue>
    </source>
</reference>